<feature type="compositionally biased region" description="Basic and acidic residues" evidence="1">
    <location>
        <begin position="204"/>
        <end position="223"/>
    </location>
</feature>
<keyword evidence="3" id="KW-1185">Reference proteome</keyword>
<protein>
    <submittedName>
        <fullName evidence="2">Uncharacterized protein</fullName>
    </submittedName>
</protein>
<dbReference type="STRING" id="2060906.A0A0H1BJV2"/>
<feature type="compositionally biased region" description="Polar residues" evidence="1">
    <location>
        <begin position="1"/>
        <end position="48"/>
    </location>
</feature>
<dbReference type="Proteomes" id="UP000053573">
    <property type="component" value="Unassembled WGS sequence"/>
</dbReference>
<feature type="region of interest" description="Disordered" evidence="1">
    <location>
        <begin position="184"/>
        <end position="235"/>
    </location>
</feature>
<evidence type="ECO:0000313" key="3">
    <source>
        <dbReference type="Proteomes" id="UP000053573"/>
    </source>
</evidence>
<feature type="region of interest" description="Disordered" evidence="1">
    <location>
        <begin position="1"/>
        <end position="67"/>
    </location>
</feature>
<gene>
    <name evidence="2" type="ORF">EMPG_13190</name>
</gene>
<name>A0A0H1BJV2_9EURO</name>
<dbReference type="EMBL" id="LDEV01001443">
    <property type="protein sequence ID" value="KLJ11650.1"/>
    <property type="molecule type" value="Genomic_DNA"/>
</dbReference>
<evidence type="ECO:0000313" key="2">
    <source>
        <dbReference type="EMBL" id="KLJ11650.1"/>
    </source>
</evidence>
<sequence length="281" mass="31867">MDSNSQDSPDVENTIQSTCNSPASNRSTESPIVSACSSPQQSHISIPASTWEAPEDADGDQQPATPPTPKPWMWTCHKCYDNYSLGATTRCLYDGHYLCRNFLSKRNRQRKYKRQGWKICGNIFDYTGWENMRAWQKQWRQGQGAEEEWESGCMDDCEYPRFCKHMAPTPPCMTERVRPEKQLGITAPASPPPNDNNYSLSSSREGDADDKVRAGSKRARSETTDVPPEAPPAKRRMFTFARMDSPTRKRSQNKPLLIGSPLRVVHCYQTTFLNPIGHARI</sequence>
<dbReference type="AlphaFoldDB" id="A0A0H1BJV2"/>
<comment type="caution">
    <text evidence="2">The sequence shown here is derived from an EMBL/GenBank/DDBJ whole genome shotgun (WGS) entry which is preliminary data.</text>
</comment>
<proteinExistence type="predicted"/>
<reference evidence="3" key="1">
    <citation type="journal article" date="2015" name="PLoS Genet.">
        <title>The dynamic genome and transcriptome of the human fungal pathogen Blastomyces and close relative Emmonsia.</title>
        <authorList>
            <person name="Munoz J.F."/>
            <person name="Gauthier G.M."/>
            <person name="Desjardins C.A."/>
            <person name="Gallo J.E."/>
            <person name="Holder J."/>
            <person name="Sullivan T.D."/>
            <person name="Marty A.J."/>
            <person name="Carmen J.C."/>
            <person name="Chen Z."/>
            <person name="Ding L."/>
            <person name="Gujja S."/>
            <person name="Magrini V."/>
            <person name="Misas E."/>
            <person name="Mitreva M."/>
            <person name="Priest M."/>
            <person name="Saif S."/>
            <person name="Whiston E.A."/>
            <person name="Young S."/>
            <person name="Zeng Q."/>
            <person name="Goldman W.E."/>
            <person name="Mardis E.R."/>
            <person name="Taylor J.W."/>
            <person name="McEwen J.G."/>
            <person name="Clay O.K."/>
            <person name="Klein B.S."/>
            <person name="Cuomo C.A."/>
        </authorList>
    </citation>
    <scope>NUCLEOTIDE SEQUENCE [LARGE SCALE GENOMIC DNA]</scope>
    <source>
        <strain evidence="3">UAMH 139</strain>
    </source>
</reference>
<evidence type="ECO:0000256" key="1">
    <source>
        <dbReference type="SAM" id="MobiDB-lite"/>
    </source>
</evidence>
<organism evidence="2 3">
    <name type="scientific">Blastomyces silverae</name>
    <dbReference type="NCBI Taxonomy" id="2060906"/>
    <lineage>
        <taxon>Eukaryota</taxon>
        <taxon>Fungi</taxon>
        <taxon>Dikarya</taxon>
        <taxon>Ascomycota</taxon>
        <taxon>Pezizomycotina</taxon>
        <taxon>Eurotiomycetes</taxon>
        <taxon>Eurotiomycetidae</taxon>
        <taxon>Onygenales</taxon>
        <taxon>Ajellomycetaceae</taxon>
        <taxon>Blastomyces</taxon>
    </lineage>
</organism>
<dbReference type="OrthoDB" id="4188825at2759"/>
<accession>A0A0H1BJV2</accession>